<comment type="similarity">
    <text evidence="1 4">Belongs to the Glu/Leu/Phe/Val dehydrogenases family.</text>
</comment>
<reference evidence="6 7" key="1">
    <citation type="submission" date="2023-12" db="EMBL/GenBank/DDBJ databases">
        <title>Gut-associated functions are favored during microbiome assembly across C. elegans life.</title>
        <authorList>
            <person name="Zimmermann J."/>
        </authorList>
    </citation>
    <scope>NUCLEOTIDE SEQUENCE [LARGE SCALE GENOMIC DNA]</scope>
    <source>
        <strain evidence="6 7">JUb134</strain>
    </source>
</reference>
<dbReference type="Pfam" id="PF00208">
    <property type="entry name" value="ELFV_dehydrog"/>
    <property type="match status" value="2"/>
</dbReference>
<keyword evidence="3" id="KW-0520">NAD</keyword>
<protein>
    <submittedName>
        <fullName evidence="6">Glu/Leu/Phe/Val dehydrogenase dimerization domain-containing protein</fullName>
    </submittedName>
</protein>
<dbReference type="InterPro" id="IPR046346">
    <property type="entry name" value="Aminoacid_DH-like_N_sf"/>
</dbReference>
<dbReference type="Pfam" id="PF02812">
    <property type="entry name" value="ELFV_dehydrog_N"/>
    <property type="match status" value="1"/>
</dbReference>
<dbReference type="PANTHER" id="PTHR42722:SF1">
    <property type="entry name" value="VALINE DEHYDROGENASE"/>
    <property type="match status" value="1"/>
</dbReference>
<dbReference type="InterPro" id="IPR006096">
    <property type="entry name" value="Glu/Leu/Phe/Val/Trp_DH_C"/>
</dbReference>
<evidence type="ECO:0000256" key="1">
    <source>
        <dbReference type="ARBA" id="ARBA00006382"/>
    </source>
</evidence>
<dbReference type="Gene3D" id="3.40.50.10860">
    <property type="entry name" value="Leucine Dehydrogenase, chain A, domain 1"/>
    <property type="match status" value="1"/>
</dbReference>
<accession>A0ABU8Q0Z6</accession>
<dbReference type="SMART" id="SM00839">
    <property type="entry name" value="ELFV_dehydrog"/>
    <property type="match status" value="1"/>
</dbReference>
<organism evidence="6 7">
    <name type="scientific">Sphingomonas molluscorum</name>
    <dbReference type="NCBI Taxonomy" id="418184"/>
    <lineage>
        <taxon>Bacteria</taxon>
        <taxon>Pseudomonadati</taxon>
        <taxon>Pseudomonadota</taxon>
        <taxon>Alphaproteobacteria</taxon>
        <taxon>Sphingomonadales</taxon>
        <taxon>Sphingomonadaceae</taxon>
        <taxon>Sphingomonas</taxon>
    </lineage>
</organism>
<evidence type="ECO:0000259" key="5">
    <source>
        <dbReference type="SMART" id="SM00839"/>
    </source>
</evidence>
<keyword evidence="7" id="KW-1185">Reference proteome</keyword>
<feature type="domain" description="Glutamate/phenylalanine/leucine/valine/L-tryptophan dehydrogenase C-terminal" evidence="5">
    <location>
        <begin position="140"/>
        <end position="346"/>
    </location>
</feature>
<dbReference type="CDD" id="cd01075">
    <property type="entry name" value="NAD_bind_Leu_Phe_Val_DH"/>
    <property type="match status" value="1"/>
</dbReference>
<dbReference type="SUPFAM" id="SSF51735">
    <property type="entry name" value="NAD(P)-binding Rossmann-fold domains"/>
    <property type="match status" value="1"/>
</dbReference>
<name>A0ABU8Q0Z6_9SPHN</name>
<dbReference type="SUPFAM" id="SSF53223">
    <property type="entry name" value="Aminoacid dehydrogenase-like, N-terminal domain"/>
    <property type="match status" value="1"/>
</dbReference>
<dbReference type="Gene3D" id="3.40.50.720">
    <property type="entry name" value="NAD(P)-binding Rossmann-like Domain"/>
    <property type="match status" value="1"/>
</dbReference>
<sequence>MNELLPPEAVVRLDDPQTGLRGFIVLHSTALGPAAGGCRLWHYADEAAASEDALRLAAGMTMKNALAGLPLGGGKAVLMLPEAPFSRSQLFEAFGRAVAALDGRYVTAEDAGTSVEDMAVVAGQTAHVAGLPRQGERPGGDPSPWTARGVFRAMEVAVARRLGKSLAEVTVAVQGVGHVGMALCELLHAAGARLVIAESRSELAARAATRFGAVLVSSRAISGVRADVFAPCALGGVLNVATATSLQAKVVCGAANNQLASAEVGELLAKRGVLYAPDYVVNAGGIINVAAEYLGWSEAVVPSRVDGVATRLGEVLDLAEAERVSPARAAALLAREVIVQGRQPCDKARLAA</sequence>
<dbReference type="PIRSF" id="PIRSF000188">
    <property type="entry name" value="Phe_leu_dh"/>
    <property type="match status" value="1"/>
</dbReference>
<dbReference type="RefSeq" id="WP_132883376.1">
    <property type="nucleotide sequence ID" value="NZ_JBBGZA010000001.1"/>
</dbReference>
<evidence type="ECO:0000256" key="4">
    <source>
        <dbReference type="RuleBase" id="RU004417"/>
    </source>
</evidence>
<dbReference type="InterPro" id="IPR016211">
    <property type="entry name" value="Glu/Phe/Leu/Val/Trp_DH_bac/arc"/>
</dbReference>
<dbReference type="Proteomes" id="UP001380365">
    <property type="component" value="Unassembled WGS sequence"/>
</dbReference>
<dbReference type="InterPro" id="IPR036291">
    <property type="entry name" value="NAD(P)-bd_dom_sf"/>
</dbReference>
<gene>
    <name evidence="6" type="ORF">WH159_01285</name>
</gene>
<evidence type="ECO:0000313" key="7">
    <source>
        <dbReference type="Proteomes" id="UP001380365"/>
    </source>
</evidence>
<comment type="caution">
    <text evidence="6">The sequence shown here is derived from an EMBL/GenBank/DDBJ whole genome shotgun (WGS) entry which is preliminary data.</text>
</comment>
<evidence type="ECO:0000256" key="2">
    <source>
        <dbReference type="ARBA" id="ARBA00023002"/>
    </source>
</evidence>
<dbReference type="PANTHER" id="PTHR42722">
    <property type="entry name" value="LEUCINE DEHYDROGENASE"/>
    <property type="match status" value="1"/>
</dbReference>
<evidence type="ECO:0000256" key="3">
    <source>
        <dbReference type="ARBA" id="ARBA00023027"/>
    </source>
</evidence>
<dbReference type="EMBL" id="JBBGZA010000001">
    <property type="protein sequence ID" value="MEJ5093180.1"/>
    <property type="molecule type" value="Genomic_DNA"/>
</dbReference>
<evidence type="ECO:0000313" key="6">
    <source>
        <dbReference type="EMBL" id="MEJ5093180.1"/>
    </source>
</evidence>
<keyword evidence="2 4" id="KW-0560">Oxidoreductase</keyword>
<dbReference type="InterPro" id="IPR006097">
    <property type="entry name" value="Glu/Leu/Phe/Val/Trp_DH_dimer"/>
</dbReference>
<proteinExistence type="inferred from homology"/>
<dbReference type="InterPro" id="IPR006095">
    <property type="entry name" value="Glu/Leu/Phe/Val/Trp_DH"/>
</dbReference>
<dbReference type="PRINTS" id="PR00082">
    <property type="entry name" value="GLFDHDRGNASE"/>
</dbReference>